<comment type="caution">
    <text evidence="1">The sequence shown here is derived from an EMBL/GenBank/DDBJ whole genome shotgun (WGS) entry which is preliminary data.</text>
</comment>
<reference evidence="1 2" key="1">
    <citation type="submission" date="2024-04" db="EMBL/GenBank/DDBJ databases">
        <title>Tritrichomonas musculus Genome.</title>
        <authorList>
            <person name="Alves-Ferreira E."/>
            <person name="Grigg M."/>
            <person name="Lorenzi H."/>
            <person name="Galac M."/>
        </authorList>
    </citation>
    <scope>NUCLEOTIDE SEQUENCE [LARGE SCALE GENOMIC DNA]</scope>
    <source>
        <strain evidence="1 2">EAF2021</strain>
    </source>
</reference>
<accession>A0ABR2KLR2</accession>
<dbReference type="Proteomes" id="UP001470230">
    <property type="component" value="Unassembled WGS sequence"/>
</dbReference>
<organism evidence="1 2">
    <name type="scientific">Tritrichomonas musculus</name>
    <dbReference type="NCBI Taxonomy" id="1915356"/>
    <lineage>
        <taxon>Eukaryota</taxon>
        <taxon>Metamonada</taxon>
        <taxon>Parabasalia</taxon>
        <taxon>Tritrichomonadida</taxon>
        <taxon>Tritrichomonadidae</taxon>
        <taxon>Tritrichomonas</taxon>
    </lineage>
</organism>
<keyword evidence="2" id="KW-1185">Reference proteome</keyword>
<gene>
    <name evidence="1" type="ORF">M9Y10_028986</name>
</gene>
<evidence type="ECO:0000313" key="2">
    <source>
        <dbReference type="Proteomes" id="UP001470230"/>
    </source>
</evidence>
<dbReference type="EMBL" id="JAPFFF010000004">
    <property type="protein sequence ID" value="KAK8891766.1"/>
    <property type="molecule type" value="Genomic_DNA"/>
</dbReference>
<protein>
    <submittedName>
        <fullName evidence="1">Uncharacterized protein</fullName>
    </submittedName>
</protein>
<evidence type="ECO:0000313" key="1">
    <source>
        <dbReference type="EMBL" id="KAK8891766.1"/>
    </source>
</evidence>
<proteinExistence type="predicted"/>
<name>A0ABR2KLR2_9EUKA</name>
<sequence>MTFTESLTDDFSYEQKSSSISQIFLNEIRSDRRSASYNLHTKVSVVSSNNLHDLSYQRRNALIDGERVANVLLSEC</sequence>